<dbReference type="Gene3D" id="1.10.150.910">
    <property type="match status" value="1"/>
</dbReference>
<keyword evidence="8" id="KW-0238">DNA-binding</keyword>
<gene>
    <name evidence="8" type="ORF">UCREL1_11438</name>
</gene>
<evidence type="ECO:0000256" key="4">
    <source>
        <dbReference type="ARBA" id="ARBA00023242"/>
    </source>
</evidence>
<dbReference type="eggNOG" id="KOG1897">
    <property type="taxonomic scope" value="Eukaryota"/>
</dbReference>
<dbReference type="SUPFAM" id="SSF50998">
    <property type="entry name" value="Quinoprotein alcohol dehydrogenase-like"/>
    <property type="match status" value="1"/>
</dbReference>
<keyword evidence="9" id="KW-1185">Reference proteome</keyword>
<dbReference type="Gene3D" id="2.130.10.10">
    <property type="entry name" value="YVTN repeat-like/Quinoprotein amine dehydrogenase"/>
    <property type="match status" value="3"/>
</dbReference>
<reference evidence="9" key="1">
    <citation type="journal article" date="2013" name="Genome Announc.">
        <title>Draft genome sequence of the grapevine dieback fungus Eutypa lata UCR-EL1.</title>
        <authorList>
            <person name="Blanco-Ulate B."/>
            <person name="Rolshausen P.E."/>
            <person name="Cantu D."/>
        </authorList>
    </citation>
    <scope>NUCLEOTIDE SEQUENCE [LARGE SCALE GENOMIC DNA]</scope>
    <source>
        <strain evidence="9">UCR-EL1</strain>
    </source>
</reference>
<dbReference type="Pfam" id="PF03178">
    <property type="entry name" value="CPSF_A"/>
    <property type="match status" value="1"/>
</dbReference>
<sequence>MAYVAPIHRPNSVRHALRISLFPKEEDCLVLAKANRLEIWKLQETGALALTTSRVINGTIAMLQKLRPRDAETDILFVGTDRFQYFTVGWDVSKETLETIDSFYDIDEKHMRDSQSQDKCIVDPTGRFMVALLWEGVLNVLRMFTIKSKKKKIDWMDQIRISELFVKSATFLHAETGHPKLALLYQTRTDIPDSKLVTYRLTVDDKNTQVSRFEQRDQIDREDIEDPGAAMLIPVGKGEEDQKRYIIRNAEHARAQLGGLIVVGETRLVYYDDAAKKRVDVPLKEASIFVAWAEYDVSHYFVGDDYGNLWLLEILLDGAIVTGMEMTKIGLTSRASSLVYMGNNTLFVGSHYGDSQLFHTDLSSRSLSQIQTLANIAPILDFNIMDMGNREGEGQTTNEYSSGQARIVTGSGVHKDGSLRSVRSGVGLEDVGVLGDMENIRALFPIQPVGSSKHDTLIASFLTETRIFHFSPSGDVEELDEYKGLTLDDQTLLAQNLSNDRLLQITQSGVFLIDAESGVSITTWRPVQGQITNASANDEWILISVDGKILLSLQIGQDLAQVEYNDLEDKDQVACIHLPPQYPSIGVVGFWKSGTISIVDLKTLEPIHGESLRRKDDNASVPRDIVLAQILPPELAGPTLFVSMEDGFVITYNVSKSDYSLSGRKSVVLGTRHARLQLLPRDNGIYNVFSTSEHPSLIYAQEGRIVYSAVTADDATCVCLFDTEAFPDSIIVATEKELKVSVIDSERQTHVQPLPMGETVRRIAYSRNERVFGLGCIKREVIDNEEIITSSFRLVDEVIFKNLGRDFVLDNSPLEMVEAVIRAELPDSYGNPAERFLVGTSYLDEGQSSIAPQENIRGRILVLGIDSDRMPYLVTSRNLKGACRCLAVVEDKIVAALAKTVVMYSYNETTTTSADLKKIASYRPSTYPVDLAVHGNLVAVADLMKSMTLVEFTPAADGAPARLTEVSRHYQATWATAISHVDGPSWLEADAQGNLMVLRRNQAGVTFEDKRRMEITSEMNLGEMVNKIRKVTVEAGPNAVVVPRAFLGTVEGGVYMFGTIAASYQDLLIRFQTRLADVVENTGNILFTQYRSFRNEERESDGPFRFVDGELLERFLDFDEEKQAEVVAGLGPDVEAMRNLVEELKRLH</sequence>
<evidence type="ECO:0000259" key="5">
    <source>
        <dbReference type="Pfam" id="PF03178"/>
    </source>
</evidence>
<comment type="subcellular location">
    <subcellularLocation>
        <location evidence="1">Nucleus</location>
    </subcellularLocation>
</comment>
<dbReference type="Pfam" id="PF10433">
    <property type="entry name" value="Beta-prop_RSE1_1st"/>
    <property type="match status" value="1"/>
</dbReference>
<feature type="domain" description="RSE1/DDB1/CPSF1 second beta-propeller" evidence="7">
    <location>
        <begin position="431"/>
        <end position="742"/>
    </location>
</feature>
<evidence type="ECO:0000313" key="8">
    <source>
        <dbReference type="EMBL" id="EMR61636.1"/>
    </source>
</evidence>
<dbReference type="EMBL" id="KB707576">
    <property type="protein sequence ID" value="EMR61636.1"/>
    <property type="molecule type" value="Genomic_DNA"/>
</dbReference>
<keyword evidence="4" id="KW-0539">Nucleus</keyword>
<dbReference type="AlphaFoldDB" id="M7SVP6"/>
<dbReference type="InterPro" id="IPR050358">
    <property type="entry name" value="RSE1/DDB1/CFT1"/>
</dbReference>
<dbReference type="GO" id="GO:0005634">
    <property type="term" value="C:nucleus"/>
    <property type="evidence" value="ECO:0007669"/>
    <property type="project" value="UniProtKB-SubCell"/>
</dbReference>
<proteinExistence type="inferred from homology"/>
<dbReference type="FunFam" id="2.130.10.10:FF:000629">
    <property type="entry name" value="UV-damaged DNA binding protein"/>
    <property type="match status" value="1"/>
</dbReference>
<dbReference type="PANTHER" id="PTHR10644">
    <property type="entry name" value="DNA REPAIR/RNA PROCESSING CPSF FAMILY"/>
    <property type="match status" value="1"/>
</dbReference>
<dbReference type="InterPro" id="IPR015943">
    <property type="entry name" value="WD40/YVTN_repeat-like_dom_sf"/>
</dbReference>
<evidence type="ECO:0000256" key="1">
    <source>
        <dbReference type="ARBA" id="ARBA00004123"/>
    </source>
</evidence>
<dbReference type="OMA" id="HQDFLMR"/>
<evidence type="ECO:0000259" key="7">
    <source>
        <dbReference type="Pfam" id="PF23726"/>
    </source>
</evidence>
<dbReference type="InterPro" id="IPR018846">
    <property type="entry name" value="Beta-prop_RSE1/DDB1/CPSF1_1st"/>
</dbReference>
<evidence type="ECO:0000256" key="2">
    <source>
        <dbReference type="ARBA" id="ARBA00007453"/>
    </source>
</evidence>
<dbReference type="GO" id="GO:0003677">
    <property type="term" value="F:DNA binding"/>
    <property type="evidence" value="ECO:0007669"/>
    <property type="project" value="UniProtKB-KW"/>
</dbReference>
<feature type="domain" description="RSE1/DDB1/CPSF1 first beta-propeller" evidence="6">
    <location>
        <begin position="12"/>
        <end position="373"/>
    </location>
</feature>
<dbReference type="STRING" id="1287681.M7SVP6"/>
<dbReference type="InterPro" id="IPR058543">
    <property type="entry name" value="Beta-prop_RSE1/DDB1/CPSF1_2nd"/>
</dbReference>
<dbReference type="Proteomes" id="UP000012174">
    <property type="component" value="Unassembled WGS sequence"/>
</dbReference>
<dbReference type="InterPro" id="IPR011047">
    <property type="entry name" value="Quinoprotein_ADH-like_sf"/>
</dbReference>
<dbReference type="Pfam" id="PF23726">
    <property type="entry name" value="Beta-prop_RSE1_2nd"/>
    <property type="match status" value="1"/>
</dbReference>
<evidence type="ECO:0000259" key="6">
    <source>
        <dbReference type="Pfam" id="PF10433"/>
    </source>
</evidence>
<protein>
    <recommendedName>
        <fullName evidence="3">DNA damage-binding protein 1</fullName>
    </recommendedName>
</protein>
<dbReference type="InterPro" id="IPR004871">
    <property type="entry name" value="RSE1/DDB1/CPSF1_C"/>
</dbReference>
<name>M7SVP6_EUTLA</name>
<accession>M7SVP6</accession>
<dbReference type="OrthoDB" id="433457at2759"/>
<dbReference type="KEGG" id="ela:UCREL1_11438"/>
<feature type="domain" description="RSE1/DDB1/CPSF1 C-terminal" evidence="5">
    <location>
        <begin position="790"/>
        <end position="1117"/>
    </location>
</feature>
<organism evidence="8 9">
    <name type="scientific">Eutypa lata (strain UCR-EL1)</name>
    <name type="common">Grapevine dieback disease fungus</name>
    <name type="synonym">Eutypa armeniacae</name>
    <dbReference type="NCBI Taxonomy" id="1287681"/>
    <lineage>
        <taxon>Eukaryota</taxon>
        <taxon>Fungi</taxon>
        <taxon>Dikarya</taxon>
        <taxon>Ascomycota</taxon>
        <taxon>Pezizomycotina</taxon>
        <taxon>Sordariomycetes</taxon>
        <taxon>Xylariomycetidae</taxon>
        <taxon>Xylariales</taxon>
        <taxon>Diatrypaceae</taxon>
        <taxon>Eutypa</taxon>
    </lineage>
</organism>
<comment type="similarity">
    <text evidence="2">Belongs to the DDB1 family.</text>
</comment>
<evidence type="ECO:0000256" key="3">
    <source>
        <dbReference type="ARBA" id="ARBA00014577"/>
    </source>
</evidence>
<evidence type="ECO:0000313" key="9">
    <source>
        <dbReference type="Proteomes" id="UP000012174"/>
    </source>
</evidence>
<dbReference type="HOGENOM" id="CLU_002893_1_1_1"/>